<reference evidence="4" key="1">
    <citation type="submission" date="2017-02" db="UniProtKB">
        <authorList>
            <consortium name="WormBaseParasite"/>
        </authorList>
    </citation>
    <scope>IDENTIFICATION</scope>
</reference>
<sequence length="141" mass="15935">MSEGHIQQKIGHFSSCKGGQTSSECEIAGFPWKLLTKPQFLDETDNVEYLNGLTHFQLVFEFNLRQNNRGYQKFIERKEVIDQDKGYINNDEIVINVKISVKDASGVWGPTFCNFLVDEPTSDALLLVGGSKLHVNKGVRK</sequence>
<organism evidence="4">
    <name type="scientific">Enterobius vermicularis</name>
    <name type="common">Human pinworm</name>
    <dbReference type="NCBI Taxonomy" id="51028"/>
    <lineage>
        <taxon>Eukaryota</taxon>
        <taxon>Metazoa</taxon>
        <taxon>Ecdysozoa</taxon>
        <taxon>Nematoda</taxon>
        <taxon>Chromadorea</taxon>
        <taxon>Rhabditida</taxon>
        <taxon>Spirurina</taxon>
        <taxon>Oxyuridomorpha</taxon>
        <taxon>Oxyuroidea</taxon>
        <taxon>Oxyuridae</taxon>
        <taxon>Enterobius</taxon>
    </lineage>
</organism>
<evidence type="ECO:0000313" key="2">
    <source>
        <dbReference type="EMBL" id="VDD96845.1"/>
    </source>
</evidence>
<dbReference type="PANTHER" id="PTHR47022:SF1">
    <property type="entry name" value="BTB AND MATH DOMAIN-CONTAINING PROTEIN 36-RELATED"/>
    <property type="match status" value="1"/>
</dbReference>
<evidence type="ECO:0000259" key="1">
    <source>
        <dbReference type="PROSITE" id="PS50144"/>
    </source>
</evidence>
<dbReference type="STRING" id="51028.A0A0N4VN50"/>
<dbReference type="OrthoDB" id="5795283at2759"/>
<reference evidence="2 3" key="2">
    <citation type="submission" date="2018-10" db="EMBL/GenBank/DDBJ databases">
        <authorList>
            <consortium name="Pathogen Informatics"/>
        </authorList>
    </citation>
    <scope>NUCLEOTIDE SEQUENCE [LARGE SCALE GENOMIC DNA]</scope>
</reference>
<evidence type="ECO:0000313" key="3">
    <source>
        <dbReference type="Proteomes" id="UP000274131"/>
    </source>
</evidence>
<dbReference type="AlphaFoldDB" id="A0A0N4VN50"/>
<dbReference type="Gene3D" id="2.60.210.10">
    <property type="entry name" value="Apoptosis, Tumor Necrosis Factor Receptor Associated Protein 2, Chain A"/>
    <property type="match status" value="1"/>
</dbReference>
<dbReference type="PROSITE" id="PS50144">
    <property type="entry name" value="MATH"/>
    <property type="match status" value="1"/>
</dbReference>
<name>A0A0N4VN50_ENTVE</name>
<dbReference type="Proteomes" id="UP000274131">
    <property type="component" value="Unassembled WGS sequence"/>
</dbReference>
<proteinExistence type="predicted"/>
<dbReference type="PANTHER" id="PTHR47022">
    <property type="entry name" value="BTB AND MATH DOMAIN-CONTAINING PROTEIN 36-RELATED"/>
    <property type="match status" value="1"/>
</dbReference>
<dbReference type="WBParaSite" id="EVEC_0001239601-mRNA-1">
    <property type="protein sequence ID" value="EVEC_0001239601-mRNA-1"/>
    <property type="gene ID" value="EVEC_0001239601"/>
</dbReference>
<gene>
    <name evidence="2" type="ORF">EVEC_LOCUS11596</name>
</gene>
<keyword evidence="3" id="KW-1185">Reference proteome</keyword>
<accession>A0A0N4VN50</accession>
<dbReference type="InterPro" id="IPR008974">
    <property type="entry name" value="TRAF-like"/>
</dbReference>
<feature type="domain" description="MATH" evidence="1">
    <location>
        <begin position="1"/>
        <end position="99"/>
    </location>
</feature>
<evidence type="ECO:0000313" key="4">
    <source>
        <dbReference type="WBParaSite" id="EVEC_0001239601-mRNA-1"/>
    </source>
</evidence>
<dbReference type="InterPro" id="IPR002083">
    <property type="entry name" value="MATH/TRAF_dom"/>
</dbReference>
<dbReference type="SUPFAM" id="SSF49599">
    <property type="entry name" value="TRAF domain-like"/>
    <property type="match status" value="1"/>
</dbReference>
<dbReference type="EMBL" id="UXUI01012360">
    <property type="protein sequence ID" value="VDD96845.1"/>
    <property type="molecule type" value="Genomic_DNA"/>
</dbReference>
<protein>
    <submittedName>
        <fullName evidence="4">MATH domain-containing protein</fullName>
    </submittedName>
</protein>